<evidence type="ECO:0000313" key="2">
    <source>
        <dbReference type="Proteomes" id="UP001501074"/>
    </source>
</evidence>
<comment type="caution">
    <text evidence="1">The sequence shown here is derived from an EMBL/GenBank/DDBJ whole genome shotgun (WGS) entry which is preliminary data.</text>
</comment>
<protein>
    <recommendedName>
        <fullName evidence="3">Transposase</fullName>
    </recommendedName>
</protein>
<organism evidence="1 2">
    <name type="scientific">Kineosporia mesophila</name>
    <dbReference type="NCBI Taxonomy" id="566012"/>
    <lineage>
        <taxon>Bacteria</taxon>
        <taxon>Bacillati</taxon>
        <taxon>Actinomycetota</taxon>
        <taxon>Actinomycetes</taxon>
        <taxon>Kineosporiales</taxon>
        <taxon>Kineosporiaceae</taxon>
        <taxon>Kineosporia</taxon>
    </lineage>
</organism>
<gene>
    <name evidence="1" type="ORF">GCM10022223_54430</name>
</gene>
<reference evidence="2" key="1">
    <citation type="journal article" date="2019" name="Int. J. Syst. Evol. Microbiol.">
        <title>The Global Catalogue of Microorganisms (GCM) 10K type strain sequencing project: providing services to taxonomists for standard genome sequencing and annotation.</title>
        <authorList>
            <consortium name="The Broad Institute Genomics Platform"/>
            <consortium name="The Broad Institute Genome Sequencing Center for Infectious Disease"/>
            <person name="Wu L."/>
            <person name="Ma J."/>
        </authorList>
    </citation>
    <scope>NUCLEOTIDE SEQUENCE [LARGE SCALE GENOMIC DNA]</scope>
    <source>
        <strain evidence="2">JCM 16902</strain>
    </source>
</reference>
<evidence type="ECO:0008006" key="3">
    <source>
        <dbReference type="Google" id="ProtNLM"/>
    </source>
</evidence>
<proteinExistence type="predicted"/>
<dbReference type="EMBL" id="BAAAZO010000011">
    <property type="protein sequence ID" value="GAA3629895.1"/>
    <property type="molecule type" value="Genomic_DNA"/>
</dbReference>
<evidence type="ECO:0000313" key="1">
    <source>
        <dbReference type="EMBL" id="GAA3629895.1"/>
    </source>
</evidence>
<sequence length="150" mass="16147">MHGQGSLFPPRRIGDPTAQQLWTSTINSCRTPGGLDHAPTIDHHAVNTGLRTRAAIGVEHEITEAVMNSRTAPLHRRLQDMGVTADHDARPRVRQKIAPWKWTSPAKASRARPLPEIFFITFPGDAVGPGVAVVTGVPGIRVPGAACDQT</sequence>
<accession>A0ABP7ADN1</accession>
<name>A0ABP7ADN1_9ACTN</name>
<dbReference type="Proteomes" id="UP001501074">
    <property type="component" value="Unassembled WGS sequence"/>
</dbReference>
<keyword evidence="2" id="KW-1185">Reference proteome</keyword>